<dbReference type="SUPFAM" id="SSF46785">
    <property type="entry name" value="Winged helix' DNA-binding domain"/>
    <property type="match status" value="1"/>
</dbReference>
<dbReference type="SUPFAM" id="SSF55781">
    <property type="entry name" value="GAF domain-like"/>
    <property type="match status" value="1"/>
</dbReference>
<keyword evidence="3" id="KW-0804">Transcription</keyword>
<feature type="compositionally biased region" description="Basic and acidic residues" evidence="4">
    <location>
        <begin position="1"/>
        <end position="12"/>
    </location>
</feature>
<evidence type="ECO:0000259" key="5">
    <source>
        <dbReference type="PROSITE" id="PS51077"/>
    </source>
</evidence>
<dbReference type="InterPro" id="IPR036388">
    <property type="entry name" value="WH-like_DNA-bd_sf"/>
</dbReference>
<reference evidence="7" key="1">
    <citation type="submission" date="2023-03" db="EMBL/GenBank/DDBJ databases">
        <authorList>
            <person name="Cleenwerck I."/>
        </authorList>
    </citation>
    <scope>NUCLEOTIDE SEQUENCE</scope>
    <source>
        <strain evidence="7">LMG 32879</strain>
    </source>
</reference>
<evidence type="ECO:0000256" key="2">
    <source>
        <dbReference type="ARBA" id="ARBA00023125"/>
    </source>
</evidence>
<accession>A0AA35V2U5</accession>
<dbReference type="Gene3D" id="1.10.10.10">
    <property type="entry name" value="Winged helix-like DNA-binding domain superfamily/Winged helix DNA-binding domain"/>
    <property type="match status" value="1"/>
</dbReference>
<dbReference type="InterPro" id="IPR029016">
    <property type="entry name" value="GAF-like_dom_sf"/>
</dbReference>
<feature type="domain" description="HTH iclR-type" evidence="5">
    <location>
        <begin position="48"/>
        <end position="109"/>
    </location>
</feature>
<dbReference type="Pfam" id="PF01614">
    <property type="entry name" value="IclR_C"/>
    <property type="match status" value="1"/>
</dbReference>
<evidence type="ECO:0000259" key="6">
    <source>
        <dbReference type="PROSITE" id="PS51078"/>
    </source>
</evidence>
<protein>
    <submittedName>
        <fullName evidence="7">IclR family transcriptional regulator</fullName>
    </submittedName>
</protein>
<dbReference type="InterPro" id="IPR014757">
    <property type="entry name" value="Tscrpt_reg_IclR_C"/>
</dbReference>
<proteinExistence type="predicted"/>
<keyword evidence="8" id="KW-1185">Reference proteome</keyword>
<gene>
    <name evidence="7" type="ORF">LMG32879_002399</name>
</gene>
<dbReference type="SMART" id="SM00346">
    <property type="entry name" value="HTH_ICLR"/>
    <property type="match status" value="1"/>
</dbReference>
<dbReference type="InterPro" id="IPR050707">
    <property type="entry name" value="HTH_MetabolicPath_Reg"/>
</dbReference>
<evidence type="ECO:0000256" key="4">
    <source>
        <dbReference type="SAM" id="MobiDB-lite"/>
    </source>
</evidence>
<feature type="domain" description="IclR-ED" evidence="6">
    <location>
        <begin position="110"/>
        <end position="281"/>
    </location>
</feature>
<dbReference type="RefSeq" id="WP_289842483.1">
    <property type="nucleotide sequence ID" value="NZ_CATKSH010000017.1"/>
</dbReference>
<keyword evidence="1" id="KW-0805">Transcription regulation</keyword>
<organism evidence="7 8">
    <name type="scientific">Brytella acorum</name>
    <dbReference type="NCBI Taxonomy" id="2959299"/>
    <lineage>
        <taxon>Bacteria</taxon>
        <taxon>Pseudomonadati</taxon>
        <taxon>Pseudomonadota</taxon>
        <taxon>Alphaproteobacteria</taxon>
        <taxon>Acetobacterales</taxon>
        <taxon>Acetobacteraceae</taxon>
        <taxon>Brytella</taxon>
    </lineage>
</organism>
<dbReference type="PROSITE" id="PS51078">
    <property type="entry name" value="ICLR_ED"/>
    <property type="match status" value="1"/>
</dbReference>
<evidence type="ECO:0000313" key="7">
    <source>
        <dbReference type="EMBL" id="CAI9121552.1"/>
    </source>
</evidence>
<sequence length="301" mass="32515">MLDRGPSRDDHAICASRVPGAAPGLPATRRQDDNGWTMMSEERGANGVEILTKVGAVIDALQRRGPSSVTDLAAHVNEPVSSVYRLLRTLGSLGWIEPAHERGLYRLGIYFVRVGGMVESRLRIQHIAWPTMRAVSTELRTACSLFVRRGLRAVCIDVAEDDLIRRFPLRVGDSMPLDRGAAGATLTAFLPQSERDSIATTLRENQDLEEPATMIREQGYGEDIGRTSPGVLSAAAPVFNHRGEIEAALCVSGFSPAESLPPMARERLLDAAQTVSAALGHRLTGPHEAAVTPERGNPRAA</sequence>
<dbReference type="PROSITE" id="PS51077">
    <property type="entry name" value="HTH_ICLR"/>
    <property type="match status" value="1"/>
</dbReference>
<feature type="region of interest" description="Disordered" evidence="4">
    <location>
        <begin position="1"/>
        <end position="33"/>
    </location>
</feature>
<dbReference type="AlphaFoldDB" id="A0AA35V2U5"/>
<dbReference type="EMBL" id="CATKSH010000017">
    <property type="protein sequence ID" value="CAI9121552.1"/>
    <property type="molecule type" value="Genomic_DNA"/>
</dbReference>
<name>A0AA35V2U5_9PROT</name>
<dbReference type="InterPro" id="IPR005471">
    <property type="entry name" value="Tscrpt_reg_IclR_N"/>
</dbReference>
<evidence type="ECO:0000313" key="8">
    <source>
        <dbReference type="Proteomes" id="UP001176960"/>
    </source>
</evidence>
<dbReference type="GO" id="GO:0045892">
    <property type="term" value="P:negative regulation of DNA-templated transcription"/>
    <property type="evidence" value="ECO:0007669"/>
    <property type="project" value="TreeGrafter"/>
</dbReference>
<dbReference type="Proteomes" id="UP001176960">
    <property type="component" value="Unassembled WGS sequence"/>
</dbReference>
<keyword evidence="2" id="KW-0238">DNA-binding</keyword>
<dbReference type="PANTHER" id="PTHR30136">
    <property type="entry name" value="HELIX-TURN-HELIX TRANSCRIPTIONAL REGULATOR, ICLR FAMILY"/>
    <property type="match status" value="1"/>
</dbReference>
<dbReference type="GO" id="GO:0003677">
    <property type="term" value="F:DNA binding"/>
    <property type="evidence" value="ECO:0007669"/>
    <property type="project" value="UniProtKB-KW"/>
</dbReference>
<dbReference type="Pfam" id="PF09339">
    <property type="entry name" value="HTH_IclR"/>
    <property type="match status" value="1"/>
</dbReference>
<dbReference type="GO" id="GO:0003700">
    <property type="term" value="F:DNA-binding transcription factor activity"/>
    <property type="evidence" value="ECO:0007669"/>
    <property type="project" value="TreeGrafter"/>
</dbReference>
<comment type="caution">
    <text evidence="7">The sequence shown here is derived from an EMBL/GenBank/DDBJ whole genome shotgun (WGS) entry which is preliminary data.</text>
</comment>
<evidence type="ECO:0000256" key="1">
    <source>
        <dbReference type="ARBA" id="ARBA00023015"/>
    </source>
</evidence>
<dbReference type="Gene3D" id="3.30.450.40">
    <property type="match status" value="1"/>
</dbReference>
<evidence type="ECO:0000256" key="3">
    <source>
        <dbReference type="ARBA" id="ARBA00023163"/>
    </source>
</evidence>
<dbReference type="InterPro" id="IPR036390">
    <property type="entry name" value="WH_DNA-bd_sf"/>
</dbReference>
<dbReference type="PANTHER" id="PTHR30136:SF24">
    <property type="entry name" value="HTH-TYPE TRANSCRIPTIONAL REPRESSOR ALLR"/>
    <property type="match status" value="1"/>
</dbReference>